<dbReference type="InterPro" id="IPR010327">
    <property type="entry name" value="FldB/FldC_alpha/beta"/>
</dbReference>
<proteinExistence type="inferred from homology"/>
<dbReference type="Pfam" id="PF06050">
    <property type="entry name" value="HGD-D"/>
    <property type="match status" value="1"/>
</dbReference>
<protein>
    <submittedName>
        <fullName evidence="3">2-hydroxyglutaryl-CoA dehydratase, D-component</fullName>
    </submittedName>
</protein>
<dbReference type="Gene3D" id="3.40.50.11890">
    <property type="match status" value="1"/>
</dbReference>
<dbReference type="RefSeq" id="WP_071063007.1">
    <property type="nucleotide sequence ID" value="NZ_MKIE01000004.1"/>
</dbReference>
<dbReference type="GO" id="GO:0016836">
    <property type="term" value="F:hydro-lyase activity"/>
    <property type="evidence" value="ECO:0007669"/>
    <property type="project" value="UniProtKB-ARBA"/>
</dbReference>
<comment type="caution">
    <text evidence="3">The sequence shown here is derived from an EMBL/GenBank/DDBJ whole genome shotgun (WGS) entry which is preliminary data.</text>
</comment>
<comment type="similarity">
    <text evidence="2">Belongs to the FldB/FldC dehydratase alpha/beta subunit family.</text>
</comment>
<evidence type="ECO:0000313" key="4">
    <source>
        <dbReference type="Proteomes" id="UP000180254"/>
    </source>
</evidence>
<dbReference type="EMBL" id="MKIE01000004">
    <property type="protein sequence ID" value="OHW62312.1"/>
    <property type="molecule type" value="Genomic_DNA"/>
</dbReference>
<organism evidence="3 4">
    <name type="scientific">Andreesenia angusta</name>
    <dbReference type="NCBI Taxonomy" id="39480"/>
    <lineage>
        <taxon>Bacteria</taxon>
        <taxon>Bacillati</taxon>
        <taxon>Bacillota</taxon>
        <taxon>Tissierellia</taxon>
        <taxon>Tissierellales</taxon>
        <taxon>Gottschalkiaceae</taxon>
        <taxon>Andreesenia</taxon>
    </lineage>
</organism>
<evidence type="ECO:0000256" key="2">
    <source>
        <dbReference type="ARBA" id="ARBA00005806"/>
    </source>
</evidence>
<evidence type="ECO:0000256" key="1">
    <source>
        <dbReference type="ARBA" id="ARBA00001966"/>
    </source>
</evidence>
<dbReference type="Gene3D" id="3.40.50.11900">
    <property type="match status" value="1"/>
</dbReference>
<dbReference type="PANTHER" id="PTHR30548:SF3">
    <property type="entry name" value="2-HYDROXYACYL-COA DEHYDRATASE"/>
    <property type="match status" value="1"/>
</dbReference>
<dbReference type="OrthoDB" id="9810278at2"/>
<name>A0A1S1V6Z6_9FIRM</name>
<sequence>MKEKIGITTTVPVEVLLAAGKTPVDLNNIFVTSGKAKEIIERAELDGFPRNICAWIKGLYSTAVVYGIDRIIGVTEGDCSNTKSLLEVWQSKGISTVDFGFPGKRTREAVKSELDSFMEKFSVILEEVESVRKSLSSIRSKLSELDRLTWEENKVSGFENHLWQVSSSDFNGDPESFSKELDEFLEEAKCREPYPKNEIRLGYIGVPPIIDDIYSLAESNGARVVYNEVQREFTMAKSEYPDIYEMYLDFNYPYDLDTRLGEIEKQIEERKLDGIIHYTQSFCHRGIEDIVIKSRLKLPVLTIEGDLPGMADARTKLRLESFLDMMMDLKE</sequence>
<gene>
    <name evidence="3" type="ORF">EUAN_13820</name>
</gene>
<reference evidence="3 4" key="1">
    <citation type="submission" date="2016-09" db="EMBL/GenBank/DDBJ databases">
        <title>Genome sequence of Eubacterium angustum.</title>
        <authorList>
            <person name="Poehlein A."/>
            <person name="Daniel R."/>
        </authorList>
    </citation>
    <scope>NUCLEOTIDE SEQUENCE [LARGE SCALE GENOMIC DNA]</scope>
    <source>
        <strain evidence="3 4">DSM 1989</strain>
    </source>
</reference>
<comment type="cofactor">
    <cofactor evidence="1">
        <name>[4Fe-4S] cluster</name>
        <dbReference type="ChEBI" id="CHEBI:49883"/>
    </cofactor>
</comment>
<evidence type="ECO:0000313" key="3">
    <source>
        <dbReference type="EMBL" id="OHW62312.1"/>
    </source>
</evidence>
<dbReference type="Proteomes" id="UP000180254">
    <property type="component" value="Unassembled WGS sequence"/>
</dbReference>
<dbReference type="AlphaFoldDB" id="A0A1S1V6Z6"/>
<dbReference type="STRING" id="39480.EUAN_13820"/>
<keyword evidence="4" id="KW-1185">Reference proteome</keyword>
<accession>A0A1S1V6Z6</accession>
<dbReference type="PANTHER" id="PTHR30548">
    <property type="entry name" value="2-HYDROXYGLUTARYL-COA DEHYDRATASE, D-COMPONENT-RELATED"/>
    <property type="match status" value="1"/>
</dbReference>